<dbReference type="RefSeq" id="WP_244949525.1">
    <property type="nucleotide sequence ID" value="NZ_JABJWD010000167.1"/>
</dbReference>
<keyword evidence="3" id="KW-1185">Reference proteome</keyword>
<dbReference type="EMBL" id="JANGSQ010000106">
    <property type="protein sequence ID" value="MCW4591325.1"/>
    <property type="molecule type" value="Genomic_DNA"/>
</dbReference>
<reference evidence="2 3" key="1">
    <citation type="submission" date="2022-07" db="EMBL/GenBank/DDBJ databases">
        <title>Genome stability of Gluconacetobacter entanii AV429.</title>
        <authorList>
            <person name="Trcek J."/>
            <person name="Cepec E."/>
        </authorList>
    </citation>
    <scope>NUCLEOTIDE SEQUENCE [LARGE SCALE GENOMIC DNA]</scope>
    <source>
        <strain evidence="2 3">AV429_2022</strain>
    </source>
</reference>
<organism evidence="2 3">
    <name type="scientific">Gluconacetobacter entanii</name>
    <dbReference type="NCBI Taxonomy" id="108528"/>
    <lineage>
        <taxon>Bacteria</taxon>
        <taxon>Pseudomonadati</taxon>
        <taxon>Pseudomonadota</taxon>
        <taxon>Alphaproteobacteria</taxon>
        <taxon>Acetobacterales</taxon>
        <taxon>Acetobacteraceae</taxon>
        <taxon>Gluconacetobacter</taxon>
    </lineage>
</organism>
<dbReference type="Proteomes" id="UP001526337">
    <property type="component" value="Unassembled WGS sequence"/>
</dbReference>
<accession>A0ABT3K7D2</accession>
<sequence length="162" mass="17581">MIRYFWNAGVKKLLLITLASTALTAHAYADDIKLPDGTPASVDSQTPCKTDGYKDYPICINAMLQTPSDGGGTIDIRAIEALLPKGAEKAVIISEILATRVMPMNVSLSHFDDKDITWPASEFPLDHITIPNNGTYQVVLSTNNGGKSWGLRIVIEQAGYTE</sequence>
<comment type="caution">
    <text evidence="2">The sequence shown here is derived from an EMBL/GenBank/DDBJ whole genome shotgun (WGS) entry which is preliminary data.</text>
</comment>
<evidence type="ECO:0000313" key="3">
    <source>
        <dbReference type="Proteomes" id="UP001526337"/>
    </source>
</evidence>
<feature type="chain" id="PRO_5047530140" evidence="1">
    <location>
        <begin position="28"/>
        <end position="162"/>
    </location>
</feature>
<protein>
    <submittedName>
        <fullName evidence="2">Uncharacterized protein</fullName>
    </submittedName>
</protein>
<name>A0ABT3K7D2_9PROT</name>
<gene>
    <name evidence="2" type="ORF">NO263_12105</name>
</gene>
<proteinExistence type="predicted"/>
<evidence type="ECO:0000256" key="1">
    <source>
        <dbReference type="SAM" id="SignalP"/>
    </source>
</evidence>
<keyword evidence="1" id="KW-0732">Signal</keyword>
<evidence type="ECO:0000313" key="2">
    <source>
        <dbReference type="EMBL" id="MCW4591325.1"/>
    </source>
</evidence>
<feature type="signal peptide" evidence="1">
    <location>
        <begin position="1"/>
        <end position="27"/>
    </location>
</feature>